<dbReference type="Proteomes" id="UP000232688">
    <property type="component" value="Unassembled WGS sequence"/>
</dbReference>
<evidence type="ECO:0000313" key="2">
    <source>
        <dbReference type="Proteomes" id="UP000232688"/>
    </source>
</evidence>
<comment type="caution">
    <text evidence="1">The sequence shown here is derived from an EMBL/GenBank/DDBJ whole genome shotgun (WGS) entry which is preliminary data.</text>
</comment>
<sequence length="56" mass="6923">WYNRKDWKLFAYSAYSSAMPLAQTTMIAESHWQVLKYNYKYNYNRPCFDRFTQILV</sequence>
<organism evidence="1 2">
    <name type="scientific">Rhizophagus irregularis</name>
    <dbReference type="NCBI Taxonomy" id="588596"/>
    <lineage>
        <taxon>Eukaryota</taxon>
        <taxon>Fungi</taxon>
        <taxon>Fungi incertae sedis</taxon>
        <taxon>Mucoromycota</taxon>
        <taxon>Glomeromycotina</taxon>
        <taxon>Glomeromycetes</taxon>
        <taxon>Glomerales</taxon>
        <taxon>Glomeraceae</taxon>
        <taxon>Rhizophagus</taxon>
    </lineage>
</organism>
<dbReference type="VEuPathDB" id="FungiDB:RhiirA1_331942"/>
<gene>
    <name evidence="1" type="ORF">RhiirA1_331942</name>
</gene>
<protein>
    <submittedName>
        <fullName evidence="1">Uncharacterized protein</fullName>
    </submittedName>
</protein>
<name>A0A2N0QU51_9GLOM</name>
<dbReference type="AlphaFoldDB" id="A0A2N0QU51"/>
<evidence type="ECO:0000313" key="1">
    <source>
        <dbReference type="EMBL" id="PKC54566.1"/>
    </source>
</evidence>
<feature type="non-terminal residue" evidence="1">
    <location>
        <position position="1"/>
    </location>
</feature>
<reference evidence="1 2" key="2">
    <citation type="submission" date="2017-10" db="EMBL/GenBank/DDBJ databases">
        <title>Genome analyses suggest a sexual origin of heterokaryosis in a supposedly ancient asexual fungus.</title>
        <authorList>
            <person name="Corradi N."/>
            <person name="Sedzielewska K."/>
            <person name="Noel J."/>
            <person name="Charron P."/>
            <person name="Farinelli L."/>
            <person name="Marton T."/>
            <person name="Kruger M."/>
            <person name="Pelin A."/>
            <person name="Brachmann A."/>
            <person name="Corradi N."/>
        </authorList>
    </citation>
    <scope>NUCLEOTIDE SEQUENCE [LARGE SCALE GENOMIC DNA]</scope>
    <source>
        <strain evidence="1 2">A1</strain>
    </source>
</reference>
<proteinExistence type="predicted"/>
<accession>A0A2N0QU51</accession>
<feature type="non-terminal residue" evidence="1">
    <location>
        <position position="56"/>
    </location>
</feature>
<reference evidence="1 2" key="1">
    <citation type="submission" date="2017-10" db="EMBL/GenBank/DDBJ databases">
        <title>Extensive intraspecific genome diversity in a model arbuscular mycorrhizal fungus.</title>
        <authorList>
            <person name="Chen E.C.H."/>
            <person name="Morin E."/>
            <person name="Baudet D."/>
            <person name="Noel J."/>
            <person name="Ndikumana S."/>
            <person name="Charron P."/>
            <person name="St-Onge C."/>
            <person name="Giorgi J."/>
            <person name="Grigoriev I.V."/>
            <person name="Roux C."/>
            <person name="Martin F.M."/>
            <person name="Corradi N."/>
        </authorList>
    </citation>
    <scope>NUCLEOTIDE SEQUENCE [LARGE SCALE GENOMIC DNA]</scope>
    <source>
        <strain evidence="1 2">A1</strain>
    </source>
</reference>
<dbReference type="EMBL" id="LLXH01003166">
    <property type="protein sequence ID" value="PKC54566.1"/>
    <property type="molecule type" value="Genomic_DNA"/>
</dbReference>